<sequence length="278" mass="31635">MHCTTPHLTICHSIFNSECKLVHLPIPNPKNILHPRIKNHIKNNKKSTLEHPFTSICSFNPLNQSLISTPNHFLGHSLKFWVSLSLFHSISMEGGSENQQEKHAYSVWGLPPEDLRPRLKKLMERLRSEFNGPEFEPHVTVVGAISLTENEAREKFNKACQGLKAYKAKVEKVATGTFFYQCVFLLLEPSPEVVEASNHCCGHFGYLRSTPYMPHLSLLYAATSEEEKKAAQERACALDETIGDLEFEISRLALYKTDTEDKSLKSWEKVAEYHLISN</sequence>
<dbReference type="Proteomes" id="UP001652660">
    <property type="component" value="Chromosome 2e"/>
</dbReference>
<evidence type="ECO:0000313" key="1">
    <source>
        <dbReference type="Proteomes" id="UP001652660"/>
    </source>
</evidence>
<dbReference type="PANTHER" id="PTHR28141:SF1">
    <property type="entry name" value="2',3'-CYCLIC-NUCLEOTIDE 3'-PHOSPHODIESTERASE"/>
    <property type="match status" value="1"/>
</dbReference>
<dbReference type="PANTHER" id="PTHR28141">
    <property type="entry name" value="2',3'-CYCLIC-NUCLEOTIDE 3'-PHOSPHODIESTERASE"/>
    <property type="match status" value="1"/>
</dbReference>
<proteinExistence type="predicted"/>
<reference evidence="2" key="2">
    <citation type="submission" date="2025-08" db="UniProtKB">
        <authorList>
            <consortium name="RefSeq"/>
        </authorList>
    </citation>
    <scope>IDENTIFICATION</scope>
    <source>
        <tissue evidence="2">Leaves</tissue>
    </source>
</reference>
<reference evidence="1" key="1">
    <citation type="journal article" date="2025" name="Foods">
        <title>Unveiling the Microbial Signatures of Arabica Coffee Cherries: Insights into Ripeness Specific Diversity, Functional Traits, and Implications for Quality and Safety.</title>
        <authorList>
            <consortium name="RefSeq"/>
            <person name="Tenea G.N."/>
            <person name="Cifuentes V."/>
            <person name="Reyes P."/>
            <person name="Cevallos-Vallejos M."/>
        </authorList>
    </citation>
    <scope>NUCLEOTIDE SEQUENCE [LARGE SCALE GENOMIC DNA]</scope>
</reference>
<accession>A0A6P6WAF1</accession>
<dbReference type="AlphaFoldDB" id="A0A6P6WAF1"/>
<dbReference type="Gene3D" id="3.90.1140.10">
    <property type="entry name" value="Cyclic phosphodiesterase"/>
    <property type="match status" value="1"/>
</dbReference>
<dbReference type="InterPro" id="IPR009097">
    <property type="entry name" value="Cyclic_Pdiesterase"/>
</dbReference>
<keyword evidence="1" id="KW-1185">Reference proteome</keyword>
<dbReference type="GO" id="GO:0009187">
    <property type="term" value="P:cyclic nucleotide metabolic process"/>
    <property type="evidence" value="ECO:0007669"/>
    <property type="project" value="TreeGrafter"/>
</dbReference>
<organism evidence="1 2">
    <name type="scientific">Coffea arabica</name>
    <name type="common">Arabian coffee</name>
    <dbReference type="NCBI Taxonomy" id="13443"/>
    <lineage>
        <taxon>Eukaryota</taxon>
        <taxon>Viridiplantae</taxon>
        <taxon>Streptophyta</taxon>
        <taxon>Embryophyta</taxon>
        <taxon>Tracheophyta</taxon>
        <taxon>Spermatophyta</taxon>
        <taxon>Magnoliopsida</taxon>
        <taxon>eudicotyledons</taxon>
        <taxon>Gunneridae</taxon>
        <taxon>Pentapetalae</taxon>
        <taxon>asterids</taxon>
        <taxon>lamiids</taxon>
        <taxon>Gentianales</taxon>
        <taxon>Rubiaceae</taxon>
        <taxon>Ixoroideae</taxon>
        <taxon>Gardenieae complex</taxon>
        <taxon>Bertiereae - Coffeeae clade</taxon>
        <taxon>Coffeeae</taxon>
        <taxon>Coffea</taxon>
    </lineage>
</organism>
<dbReference type="Pfam" id="PF13563">
    <property type="entry name" value="2_5_RNA_ligase2"/>
    <property type="match status" value="1"/>
</dbReference>
<dbReference type="OrthoDB" id="514292at2759"/>
<name>A0A6P6WAF1_COFAR</name>
<dbReference type="GeneID" id="113731120"/>
<dbReference type="GO" id="GO:0004113">
    <property type="term" value="F:2',3'-cyclic-nucleotide 3'-phosphodiesterase activity"/>
    <property type="evidence" value="ECO:0007669"/>
    <property type="project" value="TreeGrafter"/>
</dbReference>
<dbReference type="RefSeq" id="XP_027112005.2">
    <property type="nucleotide sequence ID" value="XM_027256204.2"/>
</dbReference>
<protein>
    <submittedName>
        <fullName evidence="2">Cyclic phosphodiesterase</fullName>
    </submittedName>
</protein>
<dbReference type="SUPFAM" id="SSF55144">
    <property type="entry name" value="LigT-like"/>
    <property type="match status" value="1"/>
</dbReference>
<dbReference type="InterPro" id="IPR012386">
    <property type="entry name" value="Cyclic-nucl_3Pdiesterase"/>
</dbReference>
<gene>
    <name evidence="2" type="primary">LOC113731120</name>
</gene>
<evidence type="ECO:0000313" key="2">
    <source>
        <dbReference type="RefSeq" id="XP_027112005.2"/>
    </source>
</evidence>